<keyword evidence="10 14" id="KW-0479">Metal-binding</keyword>
<comment type="caution">
    <text evidence="18">The sequence shown here is derived from an EMBL/GenBank/DDBJ whole genome shotgun (WGS) entry which is preliminary data.</text>
</comment>
<comment type="function">
    <text evidence="3 14 16">Endonuclease that specifically degrades the RNA of RNA-DNA hybrids.</text>
</comment>
<keyword evidence="11 14" id="KW-0255">Endonuclease</keyword>
<evidence type="ECO:0000256" key="14">
    <source>
        <dbReference type="HAMAP-Rule" id="MF_00052"/>
    </source>
</evidence>
<reference evidence="18" key="1">
    <citation type="submission" date="2021-11" db="EMBL/GenBank/DDBJ databases">
        <title>Description of novel Flavobacterium species.</title>
        <authorList>
            <person name="Saticioglu I.B."/>
            <person name="Ay H."/>
            <person name="Altun S."/>
            <person name="Duman M."/>
        </authorList>
    </citation>
    <scope>NUCLEOTIDE SEQUENCE</scope>
    <source>
        <strain evidence="18">F-65</strain>
    </source>
</reference>
<comment type="cofactor">
    <cofactor evidence="14 15">
        <name>Mn(2+)</name>
        <dbReference type="ChEBI" id="CHEBI:29035"/>
    </cofactor>
    <cofactor evidence="14 15">
        <name>Mg(2+)</name>
        <dbReference type="ChEBI" id="CHEBI:18420"/>
    </cofactor>
    <text evidence="14 15">Manganese or magnesium. Binds 1 divalent metal ion per monomer in the absence of substrate. May bind a second metal ion after substrate binding.</text>
</comment>
<evidence type="ECO:0000256" key="16">
    <source>
        <dbReference type="RuleBase" id="RU003515"/>
    </source>
</evidence>
<proteinExistence type="inferred from homology"/>
<evidence type="ECO:0000256" key="7">
    <source>
        <dbReference type="ARBA" id="ARBA00019179"/>
    </source>
</evidence>
<dbReference type="GO" id="GO:0004523">
    <property type="term" value="F:RNA-DNA hybrid ribonuclease activity"/>
    <property type="evidence" value="ECO:0007669"/>
    <property type="project" value="UniProtKB-EC"/>
</dbReference>
<evidence type="ECO:0000256" key="10">
    <source>
        <dbReference type="ARBA" id="ARBA00022723"/>
    </source>
</evidence>
<dbReference type="InterPro" id="IPR022898">
    <property type="entry name" value="RNase_HII"/>
</dbReference>
<gene>
    <name evidence="14" type="primary">rnhB</name>
    <name evidence="18" type="ORF">LNQ49_17345</name>
</gene>
<evidence type="ECO:0000256" key="3">
    <source>
        <dbReference type="ARBA" id="ARBA00004065"/>
    </source>
</evidence>
<keyword evidence="8 14" id="KW-0963">Cytoplasm</keyword>
<evidence type="ECO:0000256" key="1">
    <source>
        <dbReference type="ARBA" id="ARBA00000077"/>
    </source>
</evidence>
<feature type="binding site" evidence="14 15">
    <location>
        <position position="17"/>
    </location>
    <ligand>
        <name>a divalent metal cation</name>
        <dbReference type="ChEBI" id="CHEBI:60240"/>
    </ligand>
</feature>
<dbReference type="InterPro" id="IPR024567">
    <property type="entry name" value="RNase_HII/HIII_dom"/>
</dbReference>
<dbReference type="Pfam" id="PF01351">
    <property type="entry name" value="RNase_HII"/>
    <property type="match status" value="1"/>
</dbReference>
<keyword evidence="9 14" id="KW-0540">Nuclease</keyword>
<keyword evidence="19" id="KW-1185">Reference proteome</keyword>
<feature type="domain" description="RNase H type-2" evidence="17">
    <location>
        <begin position="10"/>
        <end position="218"/>
    </location>
</feature>
<organism evidence="18 19">
    <name type="scientific">Flavobacterium pisciphilum</name>
    <dbReference type="NCBI Taxonomy" id="2893755"/>
    <lineage>
        <taxon>Bacteria</taxon>
        <taxon>Pseudomonadati</taxon>
        <taxon>Bacteroidota</taxon>
        <taxon>Flavobacteriia</taxon>
        <taxon>Flavobacteriales</taxon>
        <taxon>Flavobacteriaceae</taxon>
        <taxon>Flavobacterium</taxon>
    </lineage>
</organism>
<evidence type="ECO:0000256" key="8">
    <source>
        <dbReference type="ARBA" id="ARBA00022490"/>
    </source>
</evidence>
<dbReference type="PANTHER" id="PTHR10954:SF18">
    <property type="entry name" value="RIBONUCLEASE HII"/>
    <property type="match status" value="1"/>
</dbReference>
<dbReference type="NCBIfam" id="NF000595">
    <property type="entry name" value="PRK00015.1-3"/>
    <property type="match status" value="1"/>
</dbReference>
<evidence type="ECO:0000313" key="18">
    <source>
        <dbReference type="EMBL" id="MCC9073346.1"/>
    </source>
</evidence>
<evidence type="ECO:0000256" key="2">
    <source>
        <dbReference type="ARBA" id="ARBA00001946"/>
    </source>
</evidence>
<feature type="binding site" evidence="14 15">
    <location>
        <position position="16"/>
    </location>
    <ligand>
        <name>a divalent metal cation</name>
        <dbReference type="ChEBI" id="CHEBI:60240"/>
    </ligand>
</feature>
<evidence type="ECO:0000259" key="17">
    <source>
        <dbReference type="PROSITE" id="PS51975"/>
    </source>
</evidence>
<comment type="catalytic activity">
    <reaction evidence="1 14 15 16">
        <text>Endonucleolytic cleavage to 5'-phosphomonoester.</text>
        <dbReference type="EC" id="3.1.26.4"/>
    </reaction>
</comment>
<evidence type="ECO:0000313" key="19">
    <source>
        <dbReference type="Proteomes" id="UP001430919"/>
    </source>
</evidence>
<sequence>MLQLNYSGYNLESGTDEAGRGCLAGPVTAAAVILPSNFENKTLNDSKQLSEKVRENLKPIIEEQAISFAITHLFPNEIDEINILNASMKGMQECILKLNKVPEFIIVDGNRMLNAKLGLKNTTGKQFTQEEIELLKSIPNQSIIKGDAKFLSIAAASVLAKTYRDEYMNKIHEEFPMYNWKKNKGYPTKEHREAIRKYGTTKYHRMSFKLLPDQLELF</sequence>
<dbReference type="SUPFAM" id="SSF53098">
    <property type="entry name" value="Ribonuclease H-like"/>
    <property type="match status" value="1"/>
</dbReference>
<feature type="binding site" evidence="14 15">
    <location>
        <position position="108"/>
    </location>
    <ligand>
        <name>a divalent metal cation</name>
        <dbReference type="ChEBI" id="CHEBI:60240"/>
    </ligand>
</feature>
<evidence type="ECO:0000256" key="12">
    <source>
        <dbReference type="ARBA" id="ARBA00022801"/>
    </source>
</evidence>
<dbReference type="PROSITE" id="PS51975">
    <property type="entry name" value="RNASE_H_2"/>
    <property type="match status" value="1"/>
</dbReference>
<dbReference type="CDD" id="cd07182">
    <property type="entry name" value="RNase_HII_bacteria_HII_like"/>
    <property type="match status" value="1"/>
</dbReference>
<dbReference type="Gene3D" id="3.30.420.10">
    <property type="entry name" value="Ribonuclease H-like superfamily/Ribonuclease H"/>
    <property type="match status" value="1"/>
</dbReference>
<dbReference type="HAMAP" id="MF_00052_B">
    <property type="entry name" value="RNase_HII_B"/>
    <property type="match status" value="1"/>
</dbReference>
<dbReference type="InterPro" id="IPR012337">
    <property type="entry name" value="RNaseH-like_sf"/>
</dbReference>
<evidence type="ECO:0000256" key="11">
    <source>
        <dbReference type="ARBA" id="ARBA00022759"/>
    </source>
</evidence>
<keyword evidence="13 14" id="KW-0464">Manganese</keyword>
<evidence type="ECO:0000256" key="15">
    <source>
        <dbReference type="PROSITE-ProRule" id="PRU01319"/>
    </source>
</evidence>
<keyword evidence="12 14" id="KW-0378">Hydrolase</keyword>
<accession>A0ABS8MYT5</accession>
<comment type="subcellular location">
    <subcellularLocation>
        <location evidence="4 14">Cytoplasm</location>
    </subcellularLocation>
</comment>
<dbReference type="EC" id="3.1.26.4" evidence="6 14"/>
<evidence type="ECO:0000256" key="6">
    <source>
        <dbReference type="ARBA" id="ARBA00012180"/>
    </source>
</evidence>
<dbReference type="RefSeq" id="WP_229990281.1">
    <property type="nucleotide sequence ID" value="NZ_JAJJMO010000001.1"/>
</dbReference>
<comment type="similarity">
    <text evidence="5 14 16">Belongs to the RNase HII family.</text>
</comment>
<evidence type="ECO:0000256" key="9">
    <source>
        <dbReference type="ARBA" id="ARBA00022722"/>
    </source>
</evidence>
<name>A0ABS8MYT5_9FLAO</name>
<dbReference type="InterPro" id="IPR036397">
    <property type="entry name" value="RNaseH_sf"/>
</dbReference>
<dbReference type="PANTHER" id="PTHR10954">
    <property type="entry name" value="RIBONUCLEASE H2 SUBUNIT A"/>
    <property type="match status" value="1"/>
</dbReference>
<dbReference type="InterPro" id="IPR001352">
    <property type="entry name" value="RNase_HII/HIII"/>
</dbReference>
<comment type="cofactor">
    <cofactor evidence="2">
        <name>Mg(2+)</name>
        <dbReference type="ChEBI" id="CHEBI:18420"/>
    </cofactor>
</comment>
<evidence type="ECO:0000256" key="4">
    <source>
        <dbReference type="ARBA" id="ARBA00004496"/>
    </source>
</evidence>
<dbReference type="Proteomes" id="UP001430919">
    <property type="component" value="Unassembled WGS sequence"/>
</dbReference>
<evidence type="ECO:0000256" key="5">
    <source>
        <dbReference type="ARBA" id="ARBA00007383"/>
    </source>
</evidence>
<protein>
    <recommendedName>
        <fullName evidence="7 14">Ribonuclease HII</fullName>
        <shortName evidence="14">RNase HII</shortName>
        <ecNumber evidence="6 14">3.1.26.4</ecNumber>
    </recommendedName>
</protein>
<dbReference type="EMBL" id="JAJJMO010000001">
    <property type="protein sequence ID" value="MCC9073346.1"/>
    <property type="molecule type" value="Genomic_DNA"/>
</dbReference>
<evidence type="ECO:0000256" key="13">
    <source>
        <dbReference type="ARBA" id="ARBA00023211"/>
    </source>
</evidence>